<name>A0A4R1IAS8_PSEEN</name>
<dbReference type="GO" id="GO:0004252">
    <property type="term" value="F:serine-type endopeptidase activity"/>
    <property type="evidence" value="ECO:0007669"/>
    <property type="project" value="InterPro"/>
</dbReference>
<evidence type="ECO:0000256" key="7">
    <source>
        <dbReference type="SAM" id="Phobius"/>
    </source>
</evidence>
<feature type="transmembrane region" description="Helical" evidence="7">
    <location>
        <begin position="135"/>
        <end position="154"/>
    </location>
</feature>
<comment type="subcellular location">
    <subcellularLocation>
        <location evidence="1">Membrane</location>
        <topology evidence="1">Multi-pass membrane protein</topology>
    </subcellularLocation>
</comment>
<keyword evidence="5 7" id="KW-1133">Transmembrane helix</keyword>
<dbReference type="GO" id="GO:0006508">
    <property type="term" value="P:proteolysis"/>
    <property type="evidence" value="ECO:0007669"/>
    <property type="project" value="UniProtKB-KW"/>
</dbReference>
<feature type="domain" description="Peptidase S54 rhomboid" evidence="8">
    <location>
        <begin position="69"/>
        <end position="200"/>
    </location>
</feature>
<sequence length="231" mass="23667">MQEGVRSTPRWRNVAGARRVGRPVVVPALIAVNVVVFALTVVAAGSLNRNDASALFQYGSLVPGLVTDGEWWRLITSGFLHFGPIHLLFNMFALFVIGREVEGVLGRARLITVYAVSLLGGSAAVMLFSSPASQTAGASGAVFGVMAALAVLALRLRVPARQAFGLIALNIVISIVVPGISLVGHLGGLVAGAATTAALVYTPARNGPGLQIAAVSGVVVVLLALIGVSVV</sequence>
<dbReference type="InterPro" id="IPR050925">
    <property type="entry name" value="Rhomboid_protease_S54"/>
</dbReference>
<evidence type="ECO:0000256" key="1">
    <source>
        <dbReference type="ARBA" id="ARBA00004141"/>
    </source>
</evidence>
<dbReference type="Proteomes" id="UP000295560">
    <property type="component" value="Unassembled WGS sequence"/>
</dbReference>
<evidence type="ECO:0000313" key="9">
    <source>
        <dbReference type="EMBL" id="TCK27472.1"/>
    </source>
</evidence>
<evidence type="ECO:0000256" key="2">
    <source>
        <dbReference type="ARBA" id="ARBA00009045"/>
    </source>
</evidence>
<keyword evidence="4" id="KW-0378">Hydrolase</keyword>
<comment type="caution">
    <text evidence="9">The sequence shown here is derived from an EMBL/GenBank/DDBJ whole genome shotgun (WGS) entry which is preliminary data.</text>
</comment>
<gene>
    <name evidence="9" type="ORF">EV378_3344</name>
</gene>
<dbReference type="SUPFAM" id="SSF144091">
    <property type="entry name" value="Rhomboid-like"/>
    <property type="match status" value="1"/>
</dbReference>
<keyword evidence="9" id="KW-0645">Protease</keyword>
<evidence type="ECO:0000256" key="3">
    <source>
        <dbReference type="ARBA" id="ARBA00022692"/>
    </source>
</evidence>
<keyword evidence="10" id="KW-1185">Reference proteome</keyword>
<feature type="transmembrane region" description="Helical" evidence="7">
    <location>
        <begin position="20"/>
        <end position="44"/>
    </location>
</feature>
<evidence type="ECO:0000256" key="5">
    <source>
        <dbReference type="ARBA" id="ARBA00022989"/>
    </source>
</evidence>
<evidence type="ECO:0000256" key="6">
    <source>
        <dbReference type="ARBA" id="ARBA00023136"/>
    </source>
</evidence>
<protein>
    <submittedName>
        <fullName evidence="9">Membrane associated rhomboid family serine protease</fullName>
    </submittedName>
</protein>
<evidence type="ECO:0000256" key="4">
    <source>
        <dbReference type="ARBA" id="ARBA00022801"/>
    </source>
</evidence>
<dbReference type="PANTHER" id="PTHR43731:SF14">
    <property type="entry name" value="PRESENILIN-ASSOCIATED RHOMBOID-LIKE PROTEIN, MITOCHONDRIAL"/>
    <property type="match status" value="1"/>
</dbReference>
<dbReference type="Pfam" id="PF01694">
    <property type="entry name" value="Rhomboid"/>
    <property type="match status" value="1"/>
</dbReference>
<evidence type="ECO:0000313" key="10">
    <source>
        <dbReference type="Proteomes" id="UP000295560"/>
    </source>
</evidence>
<reference evidence="9 10" key="1">
    <citation type="submission" date="2019-03" db="EMBL/GenBank/DDBJ databases">
        <title>Sequencing the genomes of 1000 actinobacteria strains.</title>
        <authorList>
            <person name="Klenk H.-P."/>
        </authorList>
    </citation>
    <scope>NUCLEOTIDE SEQUENCE [LARGE SCALE GENOMIC DNA]</scope>
    <source>
        <strain evidence="9 10">DSM 44969</strain>
    </source>
</reference>
<feature type="transmembrane region" description="Helical" evidence="7">
    <location>
        <begin position="166"/>
        <end position="190"/>
    </location>
</feature>
<accession>A0A4R1IAS8</accession>
<dbReference type="EMBL" id="SMFZ01000001">
    <property type="protein sequence ID" value="TCK27472.1"/>
    <property type="molecule type" value="Genomic_DNA"/>
</dbReference>
<dbReference type="Gene3D" id="1.20.1540.10">
    <property type="entry name" value="Rhomboid-like"/>
    <property type="match status" value="1"/>
</dbReference>
<dbReference type="InterPro" id="IPR022764">
    <property type="entry name" value="Peptidase_S54_rhomboid_dom"/>
</dbReference>
<dbReference type="PANTHER" id="PTHR43731">
    <property type="entry name" value="RHOMBOID PROTEASE"/>
    <property type="match status" value="1"/>
</dbReference>
<dbReference type="AlphaFoldDB" id="A0A4R1IAS8"/>
<comment type="similarity">
    <text evidence="2">Belongs to the peptidase S54 family.</text>
</comment>
<organism evidence="9 10">
    <name type="scientific">Pseudonocardia endophytica</name>
    <dbReference type="NCBI Taxonomy" id="401976"/>
    <lineage>
        <taxon>Bacteria</taxon>
        <taxon>Bacillati</taxon>
        <taxon>Actinomycetota</taxon>
        <taxon>Actinomycetes</taxon>
        <taxon>Pseudonocardiales</taxon>
        <taxon>Pseudonocardiaceae</taxon>
        <taxon>Pseudonocardia</taxon>
    </lineage>
</organism>
<dbReference type="InterPro" id="IPR035952">
    <property type="entry name" value="Rhomboid-like_sf"/>
</dbReference>
<keyword evidence="6 7" id="KW-0472">Membrane</keyword>
<feature type="transmembrane region" description="Helical" evidence="7">
    <location>
        <begin position="110"/>
        <end position="129"/>
    </location>
</feature>
<feature type="transmembrane region" description="Helical" evidence="7">
    <location>
        <begin position="79"/>
        <end position="98"/>
    </location>
</feature>
<evidence type="ECO:0000259" key="8">
    <source>
        <dbReference type="Pfam" id="PF01694"/>
    </source>
</evidence>
<keyword evidence="3 7" id="KW-0812">Transmembrane</keyword>
<feature type="transmembrane region" description="Helical" evidence="7">
    <location>
        <begin position="210"/>
        <end position="230"/>
    </location>
</feature>
<proteinExistence type="inferred from homology"/>
<dbReference type="GO" id="GO:0016020">
    <property type="term" value="C:membrane"/>
    <property type="evidence" value="ECO:0007669"/>
    <property type="project" value="UniProtKB-SubCell"/>
</dbReference>